<feature type="domain" description="HTH araC/xylS-type" evidence="4">
    <location>
        <begin position="233"/>
        <end position="331"/>
    </location>
</feature>
<dbReference type="InterPro" id="IPR009057">
    <property type="entry name" value="Homeodomain-like_sf"/>
</dbReference>
<evidence type="ECO:0000256" key="2">
    <source>
        <dbReference type="ARBA" id="ARBA00023125"/>
    </source>
</evidence>
<evidence type="ECO:0000313" key="5">
    <source>
        <dbReference type="EMBL" id="MDF0601368.1"/>
    </source>
</evidence>
<reference evidence="5" key="1">
    <citation type="submission" date="2023-03" db="EMBL/GenBank/DDBJ databases">
        <title>Multiphase analysis and comparison of six strains from genera Psychromarinibacter, Lutimaribacter, and Maritimibacter, including a novel species: Psychromarinibacter sediminicola sp. nov.</title>
        <authorList>
            <person name="Wang Y.-H."/>
            <person name="Ye M.-Q."/>
            <person name="Du Z.-J."/>
        </authorList>
    </citation>
    <scope>NUCLEOTIDE SEQUENCE</scope>
    <source>
        <strain evidence="5">C21-152</strain>
    </source>
</reference>
<keyword evidence="2" id="KW-0238">DNA-binding</keyword>
<dbReference type="Gene3D" id="3.40.50.880">
    <property type="match status" value="1"/>
</dbReference>
<evidence type="ECO:0000259" key="4">
    <source>
        <dbReference type="PROSITE" id="PS01124"/>
    </source>
</evidence>
<proteinExistence type="predicted"/>
<dbReference type="PRINTS" id="PR00032">
    <property type="entry name" value="HTHARAC"/>
</dbReference>
<dbReference type="InterPro" id="IPR029062">
    <property type="entry name" value="Class_I_gatase-like"/>
</dbReference>
<dbReference type="SUPFAM" id="SSF52317">
    <property type="entry name" value="Class I glutamine amidotransferase-like"/>
    <property type="match status" value="1"/>
</dbReference>
<sequence>MPEPDQLTIAVVVTPEVTASTVFGIYDMFASAGRDWAFLTRGEAGPRRARTILVARRARPVQVANGVWLRPEASFRNCPLPDIVYVPELFVPAEAPPGGRFGPERRWLRHCHARGATLTSACSGTLMLAEAGLLDGQAATTHWAYCDGLAARHPEIDVQPNRFLVASGEGQRIITAGGVTSYLDLGLFLIARFFGAEEAMRVARSWLIDWHSEGQLPFASLARAAQTRDGQIAEMQDWIAEHYADPAPVAQMVGRSGLSERTFKRRFKQATGLPPLDYVHSIRLEEAKQMLETTGQSVEEIAVAVGYEDDSFFRRLFRRKVGLTPRAYRQRFQSVRVALLAAENGGR</sequence>
<dbReference type="SMART" id="SM00342">
    <property type="entry name" value="HTH_ARAC"/>
    <property type="match status" value="1"/>
</dbReference>
<dbReference type="GO" id="GO:0003700">
    <property type="term" value="F:DNA-binding transcription factor activity"/>
    <property type="evidence" value="ECO:0007669"/>
    <property type="project" value="InterPro"/>
</dbReference>
<dbReference type="InterPro" id="IPR018060">
    <property type="entry name" value="HTH_AraC"/>
</dbReference>
<dbReference type="RefSeq" id="WP_275567509.1">
    <property type="nucleotide sequence ID" value="NZ_JARGYC010000026.1"/>
</dbReference>
<dbReference type="AlphaFoldDB" id="A0AAE3NNQ8"/>
<dbReference type="SUPFAM" id="SSF46689">
    <property type="entry name" value="Homeodomain-like"/>
    <property type="match status" value="2"/>
</dbReference>
<keyword evidence="6" id="KW-1185">Reference proteome</keyword>
<evidence type="ECO:0000256" key="1">
    <source>
        <dbReference type="ARBA" id="ARBA00023015"/>
    </source>
</evidence>
<dbReference type="PANTHER" id="PTHR43130">
    <property type="entry name" value="ARAC-FAMILY TRANSCRIPTIONAL REGULATOR"/>
    <property type="match status" value="1"/>
</dbReference>
<dbReference type="PROSITE" id="PS00041">
    <property type="entry name" value="HTH_ARAC_FAMILY_1"/>
    <property type="match status" value="1"/>
</dbReference>
<accession>A0AAE3NNQ8</accession>
<dbReference type="Pfam" id="PF12833">
    <property type="entry name" value="HTH_18"/>
    <property type="match status" value="1"/>
</dbReference>
<dbReference type="CDD" id="cd03138">
    <property type="entry name" value="GATase1_AraC_2"/>
    <property type="match status" value="1"/>
</dbReference>
<comment type="caution">
    <text evidence="5">The sequence shown here is derived from an EMBL/GenBank/DDBJ whole genome shotgun (WGS) entry which is preliminary data.</text>
</comment>
<gene>
    <name evidence="5" type="ORF">P1J78_11550</name>
</gene>
<dbReference type="InterPro" id="IPR018062">
    <property type="entry name" value="HTH_AraC-typ_CS"/>
</dbReference>
<organism evidence="5 6">
    <name type="scientific">Psychromarinibacter sediminicola</name>
    <dbReference type="NCBI Taxonomy" id="3033385"/>
    <lineage>
        <taxon>Bacteria</taxon>
        <taxon>Pseudomonadati</taxon>
        <taxon>Pseudomonadota</taxon>
        <taxon>Alphaproteobacteria</taxon>
        <taxon>Rhodobacterales</taxon>
        <taxon>Paracoccaceae</taxon>
        <taxon>Psychromarinibacter</taxon>
    </lineage>
</organism>
<name>A0AAE3NNQ8_9RHOB</name>
<dbReference type="InterPro" id="IPR052158">
    <property type="entry name" value="INH-QAR"/>
</dbReference>
<dbReference type="PANTHER" id="PTHR43130:SF3">
    <property type="entry name" value="HTH-TYPE TRANSCRIPTIONAL REGULATOR RV1931C"/>
    <property type="match status" value="1"/>
</dbReference>
<protein>
    <submittedName>
        <fullName evidence="5">Helix-turn-helix domain-containing protein</fullName>
    </submittedName>
</protein>
<evidence type="ECO:0000256" key="3">
    <source>
        <dbReference type="ARBA" id="ARBA00023163"/>
    </source>
</evidence>
<dbReference type="EMBL" id="JARGYC010000026">
    <property type="protein sequence ID" value="MDF0601368.1"/>
    <property type="molecule type" value="Genomic_DNA"/>
</dbReference>
<dbReference type="Gene3D" id="1.10.10.60">
    <property type="entry name" value="Homeodomain-like"/>
    <property type="match status" value="1"/>
</dbReference>
<evidence type="ECO:0000313" key="6">
    <source>
        <dbReference type="Proteomes" id="UP001220964"/>
    </source>
</evidence>
<keyword evidence="3" id="KW-0804">Transcription</keyword>
<keyword evidence="1" id="KW-0805">Transcription regulation</keyword>
<dbReference type="InterPro" id="IPR020449">
    <property type="entry name" value="Tscrpt_reg_AraC-type_HTH"/>
</dbReference>
<dbReference type="Proteomes" id="UP001220964">
    <property type="component" value="Unassembled WGS sequence"/>
</dbReference>
<dbReference type="PROSITE" id="PS01124">
    <property type="entry name" value="HTH_ARAC_FAMILY_2"/>
    <property type="match status" value="1"/>
</dbReference>
<dbReference type="GO" id="GO:0043565">
    <property type="term" value="F:sequence-specific DNA binding"/>
    <property type="evidence" value="ECO:0007669"/>
    <property type="project" value="InterPro"/>
</dbReference>